<keyword evidence="6" id="KW-0479">Metal-binding</keyword>
<dbReference type="Pfam" id="PF10263">
    <property type="entry name" value="SprT-like"/>
    <property type="match status" value="1"/>
</dbReference>
<dbReference type="PANTHER" id="PTHR21220">
    <property type="entry name" value="DNA-DEPENDENT METALLOPROTEASE SPRTN"/>
    <property type="match status" value="1"/>
</dbReference>
<dbReference type="GO" id="GO:0006281">
    <property type="term" value="P:DNA repair"/>
    <property type="evidence" value="ECO:0007669"/>
    <property type="project" value="UniProtKB-KW"/>
</dbReference>
<gene>
    <name evidence="18" type="ORF">TTEB3V08_LOCUS1008</name>
</gene>
<organism evidence="18">
    <name type="scientific">Timema tahoe</name>
    <dbReference type="NCBI Taxonomy" id="61484"/>
    <lineage>
        <taxon>Eukaryota</taxon>
        <taxon>Metazoa</taxon>
        <taxon>Ecdysozoa</taxon>
        <taxon>Arthropoda</taxon>
        <taxon>Hexapoda</taxon>
        <taxon>Insecta</taxon>
        <taxon>Pterygota</taxon>
        <taxon>Neoptera</taxon>
        <taxon>Polyneoptera</taxon>
        <taxon>Phasmatodea</taxon>
        <taxon>Timematodea</taxon>
        <taxon>Timematoidea</taxon>
        <taxon>Timematidae</taxon>
        <taxon>Timema</taxon>
    </lineage>
</organism>
<keyword evidence="8" id="KW-0863">Zinc-finger</keyword>
<evidence type="ECO:0000313" key="18">
    <source>
        <dbReference type="EMBL" id="CAD7452844.1"/>
    </source>
</evidence>
<evidence type="ECO:0000256" key="15">
    <source>
        <dbReference type="SAM" id="MobiDB-lite"/>
    </source>
</evidence>
<feature type="domain" description="UBZ4-type" evidence="17">
    <location>
        <begin position="656"/>
        <end position="679"/>
    </location>
</feature>
<feature type="region of interest" description="Disordered" evidence="15">
    <location>
        <begin position="359"/>
        <end position="378"/>
    </location>
</feature>
<evidence type="ECO:0000256" key="13">
    <source>
        <dbReference type="ARBA" id="ARBA00023242"/>
    </source>
</evidence>
<dbReference type="PANTHER" id="PTHR21220:SF0">
    <property type="entry name" value="DNA-DEPENDENT METALLOPROTEASE SPRTN"/>
    <property type="match status" value="1"/>
</dbReference>
<feature type="region of interest" description="Disordered" evidence="15">
    <location>
        <begin position="256"/>
        <end position="337"/>
    </location>
</feature>
<dbReference type="InterPro" id="IPR006642">
    <property type="entry name" value="Rad18_UBZ4"/>
</dbReference>
<comment type="subcellular location">
    <subcellularLocation>
        <location evidence="2">Chromosome</location>
    </subcellularLocation>
    <subcellularLocation>
        <location evidence="1">Nucleus</location>
    </subcellularLocation>
</comment>
<dbReference type="InterPro" id="IPR055220">
    <property type="entry name" value="SPRTN_ZBD"/>
</dbReference>
<feature type="domain" description="UBZ4-type" evidence="17">
    <location>
        <begin position="714"/>
        <end position="735"/>
    </location>
</feature>
<evidence type="ECO:0000256" key="2">
    <source>
        <dbReference type="ARBA" id="ARBA00004286"/>
    </source>
</evidence>
<protein>
    <recommendedName>
        <fullName evidence="14">Protein with SprT-like domain at the N terminus</fullName>
    </recommendedName>
</protein>
<dbReference type="EMBL" id="OE000194">
    <property type="protein sequence ID" value="CAD7452844.1"/>
    <property type="molecule type" value="Genomic_DNA"/>
</dbReference>
<feature type="compositionally biased region" description="Polar residues" evidence="15">
    <location>
        <begin position="419"/>
        <end position="435"/>
    </location>
</feature>
<sequence length="739" mass="80833">MDADLDFALALQLQEQLNNEEKNKVVSPVPRNNGSQVHSKSSPNKGKENLFNGSCGNGTDKQHPKQTSLIDPSWEYLDPTPDIHGMFLQFDKRFFWGKLNNVVVKWSNRMTSCAGICYYEGHGGLCSISLSAPLLKLRPRKDLVETLLHEMIHAYLFVTHNNRDRDGHGPEFHKLMNRINQEAGTKITVYHTFHDEVALYLQHWWRCNGPCQKRPPFFGMVRRATNRAPGPNDFWWAGHMGNCGGSYIKVKEPEGFQTKKSKTTGSKNVPKVPLGKDIRSFFPGTGNTLGTGGASKPTSKDNQRFSPGTGNALGTGSASKPTAKDNRRFFPGNGNAPKKIVSTIPGVHASVGNTPSGTFAAKNTGNPNSNMNNGKTAPNVDIRVKNRTQTKSGSPSVSTNVATQVNRVVGFKDLDKTSTNKTNSPTRIPNYSNNGVGFNEPKNVLANRYPGMGGQVDNKPTRGLGGMLANKGGGTLVVTNKGNKSKIPVLTTTTTPKKFVPFFGQGTVLGVGTAQTLTKPNLSKSKVVINNLNGTNQPVSTSSDYNVAWKFNDVDSNSKEHSPASTKISNPDKSTKKRPTHLNHTDFAKKPKDNSQESKPYVTSPGLSETIEIFDSPEKSGDVSSKCPVCNMTTDQELNAHLDLCLQSAFDDKPVIVHCPLCNKELSEQHLNDHLETCVQCVFTDQDETIEDDDLVFSLDSSESSGDGRESRYPCPCCATWIEEDSMNQHLDLCLSVDS</sequence>
<comment type="similarity">
    <text evidence="3">Belongs to the Spartan family.</text>
</comment>
<dbReference type="AlphaFoldDB" id="A0A7R9FFU6"/>
<dbReference type="Gene3D" id="3.30.160.60">
    <property type="entry name" value="Classic Zinc Finger"/>
    <property type="match status" value="1"/>
</dbReference>
<keyword evidence="13" id="KW-0539">Nucleus</keyword>
<feature type="domain" description="SprT-like" evidence="16">
    <location>
        <begin position="81"/>
        <end position="250"/>
    </location>
</feature>
<feature type="compositionally biased region" description="Polar residues" evidence="15">
    <location>
        <begin position="304"/>
        <end position="320"/>
    </location>
</feature>
<keyword evidence="7" id="KW-0227">DNA damage</keyword>
<dbReference type="SMART" id="SM00731">
    <property type="entry name" value="SprT"/>
    <property type="match status" value="1"/>
</dbReference>
<evidence type="ECO:0000256" key="3">
    <source>
        <dbReference type="ARBA" id="ARBA00010724"/>
    </source>
</evidence>
<keyword evidence="11" id="KW-0482">Metalloprotease</keyword>
<feature type="region of interest" description="Disordered" evidence="15">
    <location>
        <begin position="415"/>
        <end position="435"/>
    </location>
</feature>
<keyword evidence="9" id="KW-0378">Hydrolase</keyword>
<dbReference type="GO" id="GO:0004222">
    <property type="term" value="F:metalloendopeptidase activity"/>
    <property type="evidence" value="ECO:0007669"/>
    <property type="project" value="InterPro"/>
</dbReference>
<feature type="compositionally biased region" description="Polar residues" evidence="15">
    <location>
        <begin position="51"/>
        <end position="67"/>
    </location>
</feature>
<evidence type="ECO:0000256" key="4">
    <source>
        <dbReference type="ARBA" id="ARBA00022454"/>
    </source>
</evidence>
<proteinExistence type="inferred from homology"/>
<evidence type="ECO:0000256" key="1">
    <source>
        <dbReference type="ARBA" id="ARBA00004123"/>
    </source>
</evidence>
<evidence type="ECO:0000256" key="10">
    <source>
        <dbReference type="ARBA" id="ARBA00022833"/>
    </source>
</evidence>
<evidence type="ECO:0000256" key="7">
    <source>
        <dbReference type="ARBA" id="ARBA00022763"/>
    </source>
</evidence>
<keyword evidence="4" id="KW-0158">Chromosome</keyword>
<evidence type="ECO:0000256" key="6">
    <source>
        <dbReference type="ARBA" id="ARBA00022723"/>
    </source>
</evidence>
<dbReference type="GO" id="GO:0005694">
    <property type="term" value="C:chromosome"/>
    <property type="evidence" value="ECO:0007669"/>
    <property type="project" value="UniProtKB-SubCell"/>
</dbReference>
<keyword evidence="12" id="KW-0234">DNA repair</keyword>
<dbReference type="GO" id="GO:0031593">
    <property type="term" value="F:polyubiquitin modification-dependent protein binding"/>
    <property type="evidence" value="ECO:0007669"/>
    <property type="project" value="TreeGrafter"/>
</dbReference>
<dbReference type="GO" id="GO:0005634">
    <property type="term" value="C:nucleus"/>
    <property type="evidence" value="ECO:0007669"/>
    <property type="project" value="UniProtKB-SubCell"/>
</dbReference>
<feature type="region of interest" description="Disordered" evidence="15">
    <location>
        <begin position="555"/>
        <end position="609"/>
    </location>
</feature>
<keyword evidence="5" id="KW-0645">Protease</keyword>
<evidence type="ECO:0000256" key="12">
    <source>
        <dbReference type="ARBA" id="ARBA00023204"/>
    </source>
</evidence>
<evidence type="ECO:0000259" key="16">
    <source>
        <dbReference type="SMART" id="SM00731"/>
    </source>
</evidence>
<feature type="domain" description="UBZ4-type" evidence="17">
    <location>
        <begin position="624"/>
        <end position="646"/>
    </location>
</feature>
<dbReference type="GO" id="GO:0003697">
    <property type="term" value="F:single-stranded DNA binding"/>
    <property type="evidence" value="ECO:0007669"/>
    <property type="project" value="InterPro"/>
</dbReference>
<dbReference type="SMART" id="SM00734">
    <property type="entry name" value="ZnF_Rad18"/>
    <property type="match status" value="3"/>
</dbReference>
<evidence type="ECO:0000256" key="9">
    <source>
        <dbReference type="ARBA" id="ARBA00022801"/>
    </source>
</evidence>
<dbReference type="Pfam" id="PF22934">
    <property type="entry name" value="SPRTN_ZBD"/>
    <property type="match status" value="1"/>
</dbReference>
<dbReference type="InterPro" id="IPR006640">
    <property type="entry name" value="SprT-like_domain"/>
</dbReference>
<dbReference type="InterPro" id="IPR044245">
    <property type="entry name" value="Spartan"/>
</dbReference>
<feature type="compositionally biased region" description="Polar residues" evidence="15">
    <location>
        <begin position="30"/>
        <end position="44"/>
    </location>
</feature>
<dbReference type="GO" id="GO:0006508">
    <property type="term" value="P:proteolysis"/>
    <property type="evidence" value="ECO:0007669"/>
    <property type="project" value="UniProtKB-KW"/>
</dbReference>
<dbReference type="GO" id="GO:0008270">
    <property type="term" value="F:zinc ion binding"/>
    <property type="evidence" value="ECO:0007669"/>
    <property type="project" value="UniProtKB-KW"/>
</dbReference>
<accession>A0A7R9FFU6</accession>
<feature type="region of interest" description="Disordered" evidence="15">
    <location>
        <begin position="20"/>
        <end position="67"/>
    </location>
</feature>
<name>A0A7R9FFU6_9NEOP</name>
<evidence type="ECO:0000256" key="11">
    <source>
        <dbReference type="ARBA" id="ARBA00023049"/>
    </source>
</evidence>
<reference evidence="18" key="1">
    <citation type="submission" date="2020-11" db="EMBL/GenBank/DDBJ databases">
        <authorList>
            <person name="Tran Van P."/>
        </authorList>
    </citation>
    <scope>NUCLEOTIDE SEQUENCE</scope>
</reference>
<feature type="compositionally biased region" description="Basic and acidic residues" evidence="15">
    <location>
        <begin position="583"/>
        <end position="596"/>
    </location>
</feature>
<evidence type="ECO:0000256" key="5">
    <source>
        <dbReference type="ARBA" id="ARBA00022670"/>
    </source>
</evidence>
<keyword evidence="10" id="KW-0862">Zinc</keyword>
<feature type="compositionally biased region" description="Low complexity" evidence="15">
    <location>
        <begin position="363"/>
        <end position="373"/>
    </location>
</feature>
<evidence type="ECO:0000256" key="14">
    <source>
        <dbReference type="ARBA" id="ARBA00030396"/>
    </source>
</evidence>
<evidence type="ECO:0000259" key="17">
    <source>
        <dbReference type="SMART" id="SM00734"/>
    </source>
</evidence>
<feature type="compositionally biased region" description="Polar residues" evidence="15">
    <location>
        <begin position="563"/>
        <end position="572"/>
    </location>
</feature>
<evidence type="ECO:0000256" key="8">
    <source>
        <dbReference type="ARBA" id="ARBA00022771"/>
    </source>
</evidence>